<feature type="non-terminal residue" evidence="4">
    <location>
        <position position="733"/>
    </location>
</feature>
<evidence type="ECO:0000259" key="3">
    <source>
        <dbReference type="PROSITE" id="PS50835"/>
    </source>
</evidence>
<gene>
    <name evidence="4" type="ORF">KDA27_23050</name>
</gene>
<dbReference type="EMBL" id="JAGQHS010000200">
    <property type="protein sequence ID" value="MCA9758689.1"/>
    <property type="molecule type" value="Genomic_DNA"/>
</dbReference>
<evidence type="ECO:0000313" key="4">
    <source>
        <dbReference type="EMBL" id="MCA9758689.1"/>
    </source>
</evidence>
<dbReference type="Pfam" id="PF01344">
    <property type="entry name" value="Kelch_1"/>
    <property type="match status" value="1"/>
</dbReference>
<dbReference type="CDD" id="cd00096">
    <property type="entry name" value="Ig"/>
    <property type="match status" value="1"/>
</dbReference>
<evidence type="ECO:0000256" key="2">
    <source>
        <dbReference type="ARBA" id="ARBA00022737"/>
    </source>
</evidence>
<proteinExistence type="predicted"/>
<dbReference type="InterPro" id="IPR013098">
    <property type="entry name" value="Ig_I-set"/>
</dbReference>
<comment type="caution">
    <text evidence="4">The sequence shown here is derived from an EMBL/GenBank/DDBJ whole genome shotgun (WGS) entry which is preliminary data.</text>
</comment>
<dbReference type="SUPFAM" id="SSF50965">
    <property type="entry name" value="Galactose oxidase, central domain"/>
    <property type="match status" value="1"/>
</dbReference>
<evidence type="ECO:0000313" key="5">
    <source>
        <dbReference type="Proteomes" id="UP000739538"/>
    </source>
</evidence>
<feature type="domain" description="Ig-like" evidence="3">
    <location>
        <begin position="342"/>
        <end position="433"/>
    </location>
</feature>
<keyword evidence="2" id="KW-0677">Repeat</keyword>
<keyword evidence="1" id="KW-0880">Kelch repeat</keyword>
<dbReference type="InterPro" id="IPR007110">
    <property type="entry name" value="Ig-like_dom"/>
</dbReference>
<dbReference type="InterPro" id="IPR013783">
    <property type="entry name" value="Ig-like_fold"/>
</dbReference>
<protein>
    <recommendedName>
        <fullName evidence="3">Ig-like domain-containing protein</fullName>
    </recommendedName>
</protein>
<dbReference type="InterPro" id="IPR006652">
    <property type="entry name" value="Kelch_1"/>
</dbReference>
<evidence type="ECO:0000256" key="1">
    <source>
        <dbReference type="ARBA" id="ARBA00022441"/>
    </source>
</evidence>
<dbReference type="AlphaFoldDB" id="A0A956SGJ8"/>
<dbReference type="Gene3D" id="2.120.10.80">
    <property type="entry name" value="Kelch-type beta propeller"/>
    <property type="match status" value="2"/>
</dbReference>
<reference evidence="4" key="1">
    <citation type="submission" date="2020-04" db="EMBL/GenBank/DDBJ databases">
        <authorList>
            <person name="Zhang T."/>
        </authorList>
    </citation>
    <scope>NUCLEOTIDE SEQUENCE</scope>
    <source>
        <strain evidence="4">HKST-UBA02</strain>
    </source>
</reference>
<organism evidence="4 5">
    <name type="scientific">Eiseniibacteriota bacterium</name>
    <dbReference type="NCBI Taxonomy" id="2212470"/>
    <lineage>
        <taxon>Bacteria</taxon>
        <taxon>Candidatus Eiseniibacteriota</taxon>
    </lineage>
</organism>
<sequence length="733" mass="75563">MPRFRPTLHPSAFPMSRIAIATAILVVTIEAPNAIASEWAAGPTFPTSGAPRAHVAAAEIGGTIWALGGTPFDGGDNGVTHYLASGASTWTAAPAQEGPILWHGAAIDGLNRIIVFGGVDATGNQEGSNYAYNPIDGPEDGLPDRSGSAPLGRFAYATDDVGRAYTIGGGPGPDATTGDPNIGHSERYVASSDSWEVLDPAPYGVAEAALAYDGLGHLLLFGGIDATASARLTTVAQFDLASETWMTDVVAPMPVALSGHKAVLGSDDRIYVIGGESGPIGTPIPEDRVWVLHLPTGTWSEGPTMAAAHRHFGAVMGPGDTIYVLGGNDTDTVETLYTSPCPEFSNFAASQSRWAGETLVLAPAVSGGSPITYRWQKNGTDLFDGPSDGGGTISGAASGALVITQLAGADDGAYTLTATNECGTTVSDPMAVTVVAPADMHVAWTATSLHPSGAISSRGYGVGDGQETGTVVYTATDGNEEHAVLWSGTAESMIDLHNPSTIKTGAVATAGGMQGGNWWEPFEIFQNGQWYLVYFPEACAWSGSAGSFQNLRVSGWEYSGVYDSDGVHQIGAVSRDDEVGNVYTRAGMWSGTSGSWMSLHPSSGVSNSSGAALDGDQQYGSILTPYPGPIRKAAKWSGTAASYEDMHPAGASRSWISGAGDGQQVGSAEFGGVVRAMLWSGHKLSAIDLTGSDDLIPTVMDAAGGLQVGTRFVGATHAVVLASDGDDWVDLHE</sequence>
<reference evidence="4" key="2">
    <citation type="journal article" date="2021" name="Microbiome">
        <title>Successional dynamics and alternative stable states in a saline activated sludge microbial community over 9 years.</title>
        <authorList>
            <person name="Wang Y."/>
            <person name="Ye J."/>
            <person name="Ju F."/>
            <person name="Liu L."/>
            <person name="Boyd J.A."/>
            <person name="Deng Y."/>
            <person name="Parks D.H."/>
            <person name="Jiang X."/>
            <person name="Yin X."/>
            <person name="Woodcroft B.J."/>
            <person name="Tyson G.W."/>
            <person name="Hugenholtz P."/>
            <person name="Polz M.F."/>
            <person name="Zhang T."/>
        </authorList>
    </citation>
    <scope>NUCLEOTIDE SEQUENCE</scope>
    <source>
        <strain evidence="4">HKST-UBA02</strain>
    </source>
</reference>
<accession>A0A956SGJ8</accession>
<dbReference type="InterPro" id="IPR015915">
    <property type="entry name" value="Kelch-typ_b-propeller"/>
</dbReference>
<dbReference type="SUPFAM" id="SSF117281">
    <property type="entry name" value="Kelch motif"/>
    <property type="match status" value="1"/>
</dbReference>
<dbReference type="InterPro" id="IPR011043">
    <property type="entry name" value="Gal_Oxase/kelch_b-propeller"/>
</dbReference>
<dbReference type="PROSITE" id="PS50835">
    <property type="entry name" value="IG_LIKE"/>
    <property type="match status" value="1"/>
</dbReference>
<name>A0A956SGJ8_UNCEI</name>
<dbReference type="SMART" id="SM00612">
    <property type="entry name" value="Kelch"/>
    <property type="match status" value="2"/>
</dbReference>
<dbReference type="Gene3D" id="2.60.40.10">
    <property type="entry name" value="Immunoglobulins"/>
    <property type="match status" value="1"/>
</dbReference>
<dbReference type="InterPro" id="IPR036179">
    <property type="entry name" value="Ig-like_dom_sf"/>
</dbReference>
<dbReference type="Proteomes" id="UP000739538">
    <property type="component" value="Unassembled WGS sequence"/>
</dbReference>
<dbReference type="SUPFAM" id="SSF48726">
    <property type="entry name" value="Immunoglobulin"/>
    <property type="match status" value="1"/>
</dbReference>
<dbReference type="Pfam" id="PF07679">
    <property type="entry name" value="I-set"/>
    <property type="match status" value="1"/>
</dbReference>
<dbReference type="PANTHER" id="PTHR46093">
    <property type="entry name" value="ACYL-COA-BINDING DOMAIN-CONTAINING PROTEIN 5"/>
    <property type="match status" value="1"/>
</dbReference>
<dbReference type="PANTHER" id="PTHR46093:SF18">
    <property type="entry name" value="FIBRONECTIN TYPE-III DOMAIN-CONTAINING PROTEIN"/>
    <property type="match status" value="1"/>
</dbReference>